<evidence type="ECO:0000259" key="9">
    <source>
        <dbReference type="Pfam" id="PF02518"/>
    </source>
</evidence>
<dbReference type="SUPFAM" id="SSF55785">
    <property type="entry name" value="PYP-like sensor domain (PAS domain)"/>
    <property type="match status" value="1"/>
</dbReference>
<dbReference type="GO" id="GO:0016301">
    <property type="term" value="F:kinase activity"/>
    <property type="evidence" value="ECO:0007669"/>
    <property type="project" value="UniProtKB-KW"/>
</dbReference>
<keyword evidence="3" id="KW-0597">Phosphoprotein</keyword>
<dbReference type="PANTHER" id="PTHR24421">
    <property type="entry name" value="NITRATE/NITRITE SENSOR PROTEIN NARX-RELATED"/>
    <property type="match status" value="1"/>
</dbReference>
<name>A0ABW0QAS0_9BURK</name>
<dbReference type="SUPFAM" id="SSF55874">
    <property type="entry name" value="ATPase domain of HSP90 chaperone/DNA topoisomerase II/histidine kinase"/>
    <property type="match status" value="1"/>
</dbReference>
<dbReference type="Pfam" id="PF07730">
    <property type="entry name" value="HisKA_3"/>
    <property type="match status" value="1"/>
</dbReference>
<dbReference type="InterPro" id="IPR035965">
    <property type="entry name" value="PAS-like_dom_sf"/>
</dbReference>
<dbReference type="Gene3D" id="3.30.565.10">
    <property type="entry name" value="Histidine kinase-like ATPase, C-terminal domain"/>
    <property type="match status" value="1"/>
</dbReference>
<dbReference type="RefSeq" id="WP_068835566.1">
    <property type="nucleotide sequence ID" value="NZ_JBHSMX010000021.1"/>
</dbReference>
<dbReference type="InterPro" id="IPR003594">
    <property type="entry name" value="HATPase_dom"/>
</dbReference>
<keyword evidence="5" id="KW-0547">Nucleotide-binding</keyword>
<keyword evidence="7" id="KW-0067">ATP-binding</keyword>
<dbReference type="InterPro" id="IPR050482">
    <property type="entry name" value="Sensor_HK_TwoCompSys"/>
</dbReference>
<reference evidence="12" key="1">
    <citation type="journal article" date="2019" name="Int. J. Syst. Evol. Microbiol.">
        <title>The Global Catalogue of Microorganisms (GCM) 10K type strain sequencing project: providing services to taxonomists for standard genome sequencing and annotation.</title>
        <authorList>
            <consortium name="The Broad Institute Genomics Platform"/>
            <consortium name="The Broad Institute Genome Sequencing Center for Infectious Disease"/>
            <person name="Wu L."/>
            <person name="Ma J."/>
        </authorList>
    </citation>
    <scope>NUCLEOTIDE SEQUENCE [LARGE SCALE GENOMIC DNA]</scope>
    <source>
        <strain evidence="12">CGMCC 4.7277</strain>
    </source>
</reference>
<evidence type="ECO:0000256" key="5">
    <source>
        <dbReference type="ARBA" id="ARBA00022741"/>
    </source>
</evidence>
<gene>
    <name evidence="11" type="ORF">ACFPP7_13840</name>
</gene>
<dbReference type="InterPro" id="IPR036890">
    <property type="entry name" value="HATPase_C_sf"/>
</dbReference>
<evidence type="ECO:0000256" key="2">
    <source>
        <dbReference type="ARBA" id="ARBA00012438"/>
    </source>
</evidence>
<evidence type="ECO:0000313" key="11">
    <source>
        <dbReference type="EMBL" id="MFC5521984.1"/>
    </source>
</evidence>
<evidence type="ECO:0000256" key="7">
    <source>
        <dbReference type="ARBA" id="ARBA00022840"/>
    </source>
</evidence>
<evidence type="ECO:0000256" key="3">
    <source>
        <dbReference type="ARBA" id="ARBA00022553"/>
    </source>
</evidence>
<evidence type="ECO:0000256" key="8">
    <source>
        <dbReference type="ARBA" id="ARBA00023012"/>
    </source>
</evidence>
<keyword evidence="8" id="KW-0902">Two-component regulatory system</keyword>
<keyword evidence="4" id="KW-0808">Transferase</keyword>
<comment type="caution">
    <text evidence="11">The sequence shown here is derived from an EMBL/GenBank/DDBJ whole genome shotgun (WGS) entry which is preliminary data.</text>
</comment>
<evidence type="ECO:0000313" key="12">
    <source>
        <dbReference type="Proteomes" id="UP001596084"/>
    </source>
</evidence>
<dbReference type="InterPro" id="IPR011712">
    <property type="entry name" value="Sig_transdc_His_kin_sub3_dim/P"/>
</dbReference>
<evidence type="ECO:0000256" key="1">
    <source>
        <dbReference type="ARBA" id="ARBA00000085"/>
    </source>
</evidence>
<dbReference type="CDD" id="cd16917">
    <property type="entry name" value="HATPase_UhpB-NarQ-NarX-like"/>
    <property type="match status" value="1"/>
</dbReference>
<dbReference type="Pfam" id="PF02518">
    <property type="entry name" value="HATPase_c"/>
    <property type="match status" value="1"/>
</dbReference>
<proteinExistence type="predicted"/>
<evidence type="ECO:0000256" key="6">
    <source>
        <dbReference type="ARBA" id="ARBA00022777"/>
    </source>
</evidence>
<organism evidence="11 12">
    <name type="scientific">Polaromonas jejuensis</name>
    <dbReference type="NCBI Taxonomy" id="457502"/>
    <lineage>
        <taxon>Bacteria</taxon>
        <taxon>Pseudomonadati</taxon>
        <taxon>Pseudomonadota</taxon>
        <taxon>Betaproteobacteria</taxon>
        <taxon>Burkholderiales</taxon>
        <taxon>Comamonadaceae</taxon>
        <taxon>Polaromonas</taxon>
    </lineage>
</organism>
<keyword evidence="6 11" id="KW-0418">Kinase</keyword>
<keyword evidence="12" id="KW-1185">Reference proteome</keyword>
<feature type="domain" description="Histidine kinase/HSP90-like ATPase" evidence="9">
    <location>
        <begin position="275"/>
        <end position="362"/>
    </location>
</feature>
<dbReference type="PANTHER" id="PTHR24421:SF10">
    <property type="entry name" value="NITRATE_NITRITE SENSOR PROTEIN NARQ"/>
    <property type="match status" value="1"/>
</dbReference>
<dbReference type="Gene3D" id="1.20.5.1930">
    <property type="match status" value="1"/>
</dbReference>
<dbReference type="EMBL" id="JBHSMX010000021">
    <property type="protein sequence ID" value="MFC5521984.1"/>
    <property type="molecule type" value="Genomic_DNA"/>
</dbReference>
<protein>
    <recommendedName>
        <fullName evidence="2">histidine kinase</fullName>
        <ecNumber evidence="2">2.7.13.3</ecNumber>
    </recommendedName>
</protein>
<accession>A0ABW0QAS0</accession>
<dbReference type="EC" id="2.7.13.3" evidence="2"/>
<dbReference type="Proteomes" id="UP001596084">
    <property type="component" value="Unassembled WGS sequence"/>
</dbReference>
<sequence>MTELDLIVCAIKNIQTHAELASGRFAALTDSLNVAALICDKEGKITVLNRQGLRMLHANEAEFPHLTLADVLVHMGLNLVDRMRLQPRALGRRPIDGFLIDTGGVKHRVSMLVHPLDVADSGAGHAMIILAPENKRAALYQALTRSGSAYDYLSNFLLLAQERERKRIASDLHDGLGQVLTMLKFRVEDALIRLDADKVDESKGILKEVVGQLRGAVGEVRRISTELRPSMLDDLGLLPTLQWLCRQFEAAHTGISVTLEEKIAEENIPIPVKTPMFRMIQEAMNNVAKHARATSVFIYLQDHHDGFVVGVVDNGIGFDAERLTSGTACLLGVGINSMRERVEASRGVFRIRSHAGFGTAISAAWGSSHDDFQLTDSDFLESYSRFHKETRPLDLNLTH</sequence>
<feature type="domain" description="Signal transduction histidine kinase subgroup 3 dimerisation and phosphoacceptor" evidence="10">
    <location>
        <begin position="164"/>
        <end position="230"/>
    </location>
</feature>
<evidence type="ECO:0000259" key="10">
    <source>
        <dbReference type="Pfam" id="PF07730"/>
    </source>
</evidence>
<comment type="catalytic activity">
    <reaction evidence="1">
        <text>ATP + protein L-histidine = ADP + protein N-phospho-L-histidine.</text>
        <dbReference type="EC" id="2.7.13.3"/>
    </reaction>
</comment>
<evidence type="ECO:0000256" key="4">
    <source>
        <dbReference type="ARBA" id="ARBA00022679"/>
    </source>
</evidence>